<feature type="compositionally biased region" description="Basic residues" evidence="9">
    <location>
        <begin position="94"/>
        <end position="113"/>
    </location>
</feature>
<dbReference type="PROSITE" id="PS50089">
    <property type="entry name" value="ZF_RING_2"/>
    <property type="match status" value="1"/>
</dbReference>
<feature type="compositionally biased region" description="Low complexity" evidence="9">
    <location>
        <begin position="541"/>
        <end position="561"/>
    </location>
</feature>
<dbReference type="InterPro" id="IPR003954">
    <property type="entry name" value="RRM_euk-type"/>
</dbReference>
<evidence type="ECO:0000256" key="7">
    <source>
        <dbReference type="ARBA" id="ARBA00023242"/>
    </source>
</evidence>
<feature type="compositionally biased region" description="Polar residues" evidence="9">
    <location>
        <begin position="869"/>
        <end position="878"/>
    </location>
</feature>
<dbReference type="InterPro" id="IPR039515">
    <property type="entry name" value="NOT4_mRING-HC-C4C4"/>
</dbReference>
<dbReference type="InterPro" id="IPR035979">
    <property type="entry name" value="RBD_domain_sf"/>
</dbReference>
<dbReference type="AlphaFoldDB" id="A0A9P6VYQ9"/>
<evidence type="ECO:0000256" key="3">
    <source>
        <dbReference type="ARBA" id="ARBA00022771"/>
    </source>
</evidence>
<evidence type="ECO:0000256" key="9">
    <source>
        <dbReference type="SAM" id="MobiDB-lite"/>
    </source>
</evidence>
<feature type="compositionally biased region" description="Low complexity" evidence="9">
    <location>
        <begin position="469"/>
        <end position="482"/>
    </location>
</feature>
<name>A0A9P6VYQ9_RHOMI</name>
<dbReference type="Gene3D" id="3.30.40.10">
    <property type="entry name" value="Zinc/RING finger domain, C3HC4 (zinc finger)"/>
    <property type="match status" value="1"/>
</dbReference>
<comment type="caution">
    <text evidence="11">The sequence shown here is derived from an EMBL/GenBank/DDBJ whole genome shotgun (WGS) entry which is preliminary data.</text>
</comment>
<dbReference type="InterPro" id="IPR012677">
    <property type="entry name" value="Nucleotide-bd_a/b_plait_sf"/>
</dbReference>
<feature type="compositionally biased region" description="Low complexity" evidence="9">
    <location>
        <begin position="17"/>
        <end position="35"/>
    </location>
</feature>
<comment type="subcellular location">
    <subcellularLocation>
        <location evidence="1">Nucleus</location>
    </subcellularLocation>
</comment>
<evidence type="ECO:0000313" key="12">
    <source>
        <dbReference type="Proteomes" id="UP000777482"/>
    </source>
</evidence>
<reference evidence="11 12" key="1">
    <citation type="submission" date="2020-11" db="EMBL/GenBank/DDBJ databases">
        <title>Kefir isolates.</title>
        <authorList>
            <person name="Marcisauskas S."/>
            <person name="Kim Y."/>
            <person name="Blasche S."/>
        </authorList>
    </citation>
    <scope>NUCLEOTIDE SEQUENCE [LARGE SCALE GENOMIC DNA]</scope>
    <source>
        <strain evidence="11 12">KR</strain>
    </source>
</reference>
<keyword evidence="12" id="KW-1185">Reference proteome</keyword>
<dbReference type="GO" id="GO:0030014">
    <property type="term" value="C:CCR4-NOT complex"/>
    <property type="evidence" value="ECO:0007669"/>
    <property type="project" value="InterPro"/>
</dbReference>
<dbReference type="FunFam" id="3.30.40.10:FF:000006">
    <property type="entry name" value="CCR4-NOT transcription complex subunit 4"/>
    <property type="match status" value="1"/>
</dbReference>
<dbReference type="InterPro" id="IPR001841">
    <property type="entry name" value="Znf_RING"/>
</dbReference>
<protein>
    <recommendedName>
        <fullName evidence="10">RING-type domain-containing protein</fullName>
    </recommendedName>
</protein>
<feature type="compositionally biased region" description="Low complexity" evidence="9">
    <location>
        <begin position="1033"/>
        <end position="1049"/>
    </location>
</feature>
<evidence type="ECO:0000313" key="11">
    <source>
        <dbReference type="EMBL" id="KAG0659697.1"/>
    </source>
</evidence>
<feature type="compositionally biased region" description="Low complexity" evidence="9">
    <location>
        <begin position="971"/>
        <end position="996"/>
    </location>
</feature>
<dbReference type="SUPFAM" id="SSF57850">
    <property type="entry name" value="RING/U-box"/>
    <property type="match status" value="1"/>
</dbReference>
<feature type="compositionally biased region" description="Low complexity" evidence="9">
    <location>
        <begin position="114"/>
        <end position="129"/>
    </location>
</feature>
<dbReference type="GO" id="GO:0005634">
    <property type="term" value="C:nucleus"/>
    <property type="evidence" value="ECO:0007669"/>
    <property type="project" value="UniProtKB-SubCell"/>
</dbReference>
<feature type="region of interest" description="Disordered" evidence="9">
    <location>
        <begin position="1"/>
        <end position="35"/>
    </location>
</feature>
<evidence type="ECO:0000256" key="8">
    <source>
        <dbReference type="PROSITE-ProRule" id="PRU00175"/>
    </source>
</evidence>
<dbReference type="InterPro" id="IPR013083">
    <property type="entry name" value="Znf_RING/FYVE/PHD"/>
</dbReference>
<feature type="region of interest" description="Disordered" evidence="9">
    <location>
        <begin position="415"/>
        <end position="482"/>
    </location>
</feature>
<feature type="domain" description="RING-type" evidence="10">
    <location>
        <begin position="155"/>
        <end position="198"/>
    </location>
</feature>
<evidence type="ECO:0000259" key="10">
    <source>
        <dbReference type="PROSITE" id="PS50089"/>
    </source>
</evidence>
<keyword evidence="2" id="KW-0479">Metal-binding</keyword>
<evidence type="ECO:0000256" key="4">
    <source>
        <dbReference type="ARBA" id="ARBA00022833"/>
    </source>
</evidence>
<dbReference type="Gene3D" id="3.30.70.330">
    <property type="match status" value="1"/>
</dbReference>
<feature type="compositionally biased region" description="Gly residues" evidence="9">
    <location>
        <begin position="76"/>
        <end position="88"/>
    </location>
</feature>
<keyword evidence="6" id="KW-0175">Coiled coil</keyword>
<keyword evidence="4" id="KW-0862">Zinc</keyword>
<organism evidence="11 12">
    <name type="scientific">Rhodotorula mucilaginosa</name>
    <name type="common">Yeast</name>
    <name type="synonym">Rhodotorula rubra</name>
    <dbReference type="NCBI Taxonomy" id="5537"/>
    <lineage>
        <taxon>Eukaryota</taxon>
        <taxon>Fungi</taxon>
        <taxon>Dikarya</taxon>
        <taxon>Basidiomycota</taxon>
        <taxon>Pucciniomycotina</taxon>
        <taxon>Microbotryomycetes</taxon>
        <taxon>Sporidiobolales</taxon>
        <taxon>Sporidiobolaceae</taxon>
        <taxon>Rhodotorula</taxon>
    </lineage>
</organism>
<gene>
    <name evidence="11" type="ORF">C6P46_005056</name>
</gene>
<dbReference type="CDD" id="cd16618">
    <property type="entry name" value="mRING-HC-C4C4_CNOT4"/>
    <property type="match status" value="1"/>
</dbReference>
<dbReference type="GO" id="GO:0008270">
    <property type="term" value="F:zinc ion binding"/>
    <property type="evidence" value="ECO:0007669"/>
    <property type="project" value="UniProtKB-KW"/>
</dbReference>
<evidence type="ECO:0000256" key="2">
    <source>
        <dbReference type="ARBA" id="ARBA00022723"/>
    </source>
</evidence>
<feature type="compositionally biased region" description="Polar residues" evidence="9">
    <location>
        <begin position="1"/>
        <end position="11"/>
    </location>
</feature>
<dbReference type="PANTHER" id="PTHR12603:SF0">
    <property type="entry name" value="CCR4-NOT TRANSCRIPTION COMPLEX SUBUNIT 4"/>
    <property type="match status" value="1"/>
</dbReference>
<dbReference type="PANTHER" id="PTHR12603">
    <property type="entry name" value="CCR4-NOT TRANSCRIPTION COMPLEX RELATED"/>
    <property type="match status" value="1"/>
</dbReference>
<dbReference type="Pfam" id="PF14570">
    <property type="entry name" value="zf-RING_4"/>
    <property type="match status" value="1"/>
</dbReference>
<feature type="region of interest" description="Disordered" evidence="9">
    <location>
        <begin position="782"/>
        <end position="955"/>
    </location>
</feature>
<feature type="region of interest" description="Disordered" evidence="9">
    <location>
        <begin position="497"/>
        <end position="569"/>
    </location>
</feature>
<dbReference type="Proteomes" id="UP000777482">
    <property type="component" value="Unassembled WGS sequence"/>
</dbReference>
<feature type="compositionally biased region" description="Low complexity" evidence="9">
    <location>
        <begin position="497"/>
        <end position="525"/>
    </location>
</feature>
<feature type="compositionally biased region" description="Polar residues" evidence="9">
    <location>
        <begin position="526"/>
        <end position="539"/>
    </location>
</feature>
<sequence length="1075" mass="111031">MRSAAYGSSTRPGLGVHHSAAANHSSSSSSHNHSPWAATPVVAAHTAPGVASHAAASAYPPLGATPPPAAAASAGARGGGGSSGGDSSAGGHPSHSHHHSSHQQHAHHAHQQHSSHAGSHAALSSSAGHNSLQNASTALDRVLAMLDGFEDDMDCPLCLEEMDISDLNFKPCPCGYQICRFCYHHIKENLNNRCPACRTPYDDATVEFKAIKPDEMKRLQAAKKLRDKRRKETEAVMQNKANVRVRQRTLVHITGMTTKQANEDTLAQLKGPEHFGRFGKVVRLFMSKRSPTAPGSGPLHPVFQPVNVYVCYRTASEASHCIAATDGTYSIEGNKLRAMWGTTRYCPNYLKGIRCSDVTCTFAHEAGEEIDGLAAPNARDEIFTYDSETSVKPRAATPTIAAKKVPEVTLPATASWASKNAPPQPTTPIVLNPHLPPLSATLPKPAPPRTISVAKPQTHPLPARPSSRSKANAAGSKGQSAANAAAATATSAAAAVNGHSTSSGSSPAPSTPSSPSLSSAPTTAPDGNSSKESTMSDTNGAAAAAAAAPVASTSRSPSPRIASPPSPPADPFAAFTASFSNAYTSPLFEVPSVPSFPDFEFGDSQFSFSLNLDVKGKGRAVNAAAAAAAASTASNAAPASAEEVMPFRDFANNLEGFGRPTPDPISSSTTSESHPASSAFMVASGLSTATTSASYMGSFDPFSENAFSGFGSSDLLHSRSPTPPSTTDADLDLDAARRGSRFGFARRGSSDVPQTVQGMLSAAAARSAFGGVLAGINGARDASPGAQTPFAPPGIGLPLRSASSGFAPLPPLGGGDQQQQQQQQQQHLHHQQQQQPQQQQQQREWNGNAMNGGGPAFPPGVLRSIATPAGSTSSSPQMSPRARTTHSHPQAHAYGHGPPLPPGLGTPGGGAANSALPPPPGLIPSQHARPAIPAASFPLPPPAPRPNGTTVNSGSTNVAKEDLLALIAAAQASAPKQQQQQQHHQQQQYGGQQPSQHPFFSDPAILNARLASTGGAADASLPPAGPGGPALPPLQQHQQQQQQQHPFGLGQAGSPFPPGMRLPPFHQPGQQQRAL</sequence>
<keyword evidence="7" id="KW-0539">Nucleus</keyword>
<dbReference type="GO" id="GO:0016567">
    <property type="term" value="P:protein ubiquitination"/>
    <property type="evidence" value="ECO:0007669"/>
    <property type="project" value="TreeGrafter"/>
</dbReference>
<feature type="region of interest" description="Disordered" evidence="9">
    <location>
        <begin position="67"/>
        <end position="130"/>
    </location>
</feature>
<dbReference type="GO" id="GO:0003723">
    <property type="term" value="F:RNA binding"/>
    <property type="evidence" value="ECO:0007669"/>
    <property type="project" value="UniProtKB-KW"/>
</dbReference>
<dbReference type="OrthoDB" id="1923159at2759"/>
<evidence type="ECO:0000256" key="5">
    <source>
        <dbReference type="ARBA" id="ARBA00022884"/>
    </source>
</evidence>
<evidence type="ECO:0000256" key="1">
    <source>
        <dbReference type="ARBA" id="ARBA00004123"/>
    </source>
</evidence>
<accession>A0A9P6VYQ9</accession>
<dbReference type="SMART" id="SM00361">
    <property type="entry name" value="RRM_1"/>
    <property type="match status" value="1"/>
</dbReference>
<keyword evidence="3 8" id="KW-0863">Zinc-finger</keyword>
<dbReference type="EMBL" id="PUHQ01000051">
    <property type="protein sequence ID" value="KAG0659697.1"/>
    <property type="molecule type" value="Genomic_DNA"/>
</dbReference>
<dbReference type="InterPro" id="IPR039780">
    <property type="entry name" value="Mot2"/>
</dbReference>
<proteinExistence type="predicted"/>
<feature type="region of interest" description="Disordered" evidence="9">
    <location>
        <begin position="971"/>
        <end position="1075"/>
    </location>
</feature>
<feature type="compositionally biased region" description="Pro residues" evidence="9">
    <location>
        <begin position="1023"/>
        <end position="1032"/>
    </location>
</feature>
<evidence type="ECO:0000256" key="6">
    <source>
        <dbReference type="ARBA" id="ARBA00023054"/>
    </source>
</evidence>
<dbReference type="SUPFAM" id="SSF54928">
    <property type="entry name" value="RNA-binding domain, RBD"/>
    <property type="match status" value="1"/>
</dbReference>
<keyword evidence="5" id="KW-0694">RNA-binding</keyword>
<dbReference type="GO" id="GO:0004842">
    <property type="term" value="F:ubiquitin-protein transferase activity"/>
    <property type="evidence" value="ECO:0007669"/>
    <property type="project" value="InterPro"/>
</dbReference>
<feature type="compositionally biased region" description="Low complexity" evidence="9">
    <location>
        <begin position="817"/>
        <end position="842"/>
    </location>
</feature>